<dbReference type="EMBL" id="BJLQ01000006">
    <property type="protein sequence ID" value="GEA83652.1"/>
    <property type="molecule type" value="Genomic_DNA"/>
</dbReference>
<keyword evidence="3" id="KW-1185">Reference proteome</keyword>
<feature type="compositionally biased region" description="Pro residues" evidence="1">
    <location>
        <begin position="221"/>
        <end position="247"/>
    </location>
</feature>
<comment type="caution">
    <text evidence="2">The sequence shown here is derived from an EMBL/GenBank/DDBJ whole genome shotgun (WGS) entry which is preliminary data.</text>
</comment>
<feature type="region of interest" description="Disordered" evidence="1">
    <location>
        <begin position="169"/>
        <end position="276"/>
    </location>
</feature>
<accession>A0A4Y3KI28</accession>
<evidence type="ECO:0000313" key="2">
    <source>
        <dbReference type="EMBL" id="GEA83652.1"/>
    </source>
</evidence>
<dbReference type="Proteomes" id="UP000320461">
    <property type="component" value="Unassembled WGS sequence"/>
</dbReference>
<organism evidence="2 3">
    <name type="scientific">Cellulomonas gelida</name>
    <dbReference type="NCBI Taxonomy" id="1712"/>
    <lineage>
        <taxon>Bacteria</taxon>
        <taxon>Bacillati</taxon>
        <taxon>Actinomycetota</taxon>
        <taxon>Actinomycetes</taxon>
        <taxon>Micrococcales</taxon>
        <taxon>Cellulomonadaceae</taxon>
        <taxon>Cellulomonas</taxon>
    </lineage>
</organism>
<feature type="compositionally biased region" description="Low complexity" evidence="1">
    <location>
        <begin position="169"/>
        <end position="182"/>
    </location>
</feature>
<dbReference type="AlphaFoldDB" id="A0A4Y3KI28"/>
<gene>
    <name evidence="2" type="ORF">CGE01nite_09030</name>
</gene>
<proteinExistence type="predicted"/>
<sequence length="276" mass="27178">MTGVNRPAQSSDGPAARELACALEGAPAQAHADAGQLGGVATALEELGATLKRLAGDLGIGGMSAQAARDGVASLATSVLGAADTADALGAAATRAAGALARARTEYETLPAGELTAAARQALIESGAGPGTSSIVAARAAERERVATIALVTVGAAMDDAADRVRAVAPRAAGSPRGAAPDGPRDGRPGGESPLPVVPGVPTPGPAPHPPVPHPRVRQPPVLPPPAPSGPEPVDPPPTFGMEPPAPVCRTDPVERPVPLDRVPPLAPGLPVVRTT</sequence>
<reference evidence="2 3" key="1">
    <citation type="submission" date="2019-06" db="EMBL/GenBank/DDBJ databases">
        <title>Whole genome shotgun sequence of Cellulomonas gelida NBRC 3748.</title>
        <authorList>
            <person name="Hosoyama A."/>
            <person name="Uohara A."/>
            <person name="Ohji S."/>
            <person name="Ichikawa N."/>
        </authorList>
    </citation>
    <scope>NUCLEOTIDE SEQUENCE [LARGE SCALE GENOMIC DNA]</scope>
    <source>
        <strain evidence="2 3">NBRC 3748</strain>
    </source>
</reference>
<evidence type="ECO:0000313" key="3">
    <source>
        <dbReference type="Proteomes" id="UP000320461"/>
    </source>
</evidence>
<dbReference type="RefSeq" id="WP_378171482.1">
    <property type="nucleotide sequence ID" value="NZ_JBHSVF010000001.1"/>
</dbReference>
<feature type="compositionally biased region" description="Pro residues" evidence="1">
    <location>
        <begin position="196"/>
        <end position="214"/>
    </location>
</feature>
<evidence type="ECO:0000256" key="1">
    <source>
        <dbReference type="SAM" id="MobiDB-lite"/>
    </source>
</evidence>
<protein>
    <submittedName>
        <fullName evidence="2">Uncharacterized protein</fullName>
    </submittedName>
</protein>
<name>A0A4Y3KI28_9CELL</name>